<dbReference type="AlphaFoldDB" id="A0A371PAZ5"/>
<dbReference type="RefSeq" id="WP_119703195.1">
    <property type="nucleotide sequence ID" value="NZ_JBHSOI010000001.1"/>
</dbReference>
<sequence length="86" mass="9332">MGGIISAGQPTDSPSIFELGGEIVLDSHESVRLHHTRGRDSRRIAVHDTRLGPALGGTRFYPYANDPLRLLEPDGVLAEDAEARAR</sequence>
<dbReference type="EMBL" id="QUBR01000001">
    <property type="protein sequence ID" value="REK73081.1"/>
    <property type="molecule type" value="Genomic_DNA"/>
</dbReference>
<reference evidence="1 2" key="1">
    <citation type="submission" date="2018-08" db="EMBL/GenBank/DDBJ databases">
        <title>Aeromicrobium sp. M2KJ-4, whole genome shotgun sequence.</title>
        <authorList>
            <person name="Tuo L."/>
        </authorList>
    </citation>
    <scope>NUCLEOTIDE SEQUENCE [LARGE SCALE GENOMIC DNA]</scope>
    <source>
        <strain evidence="1 2">M2KJ-4</strain>
    </source>
</reference>
<protein>
    <submittedName>
        <fullName evidence="1">Uncharacterized protein</fullName>
    </submittedName>
</protein>
<dbReference type="SUPFAM" id="SSF53223">
    <property type="entry name" value="Aminoacid dehydrogenase-like, N-terminal domain"/>
    <property type="match status" value="1"/>
</dbReference>
<organism evidence="1 2">
    <name type="scientific">Aeromicrobium endophyticum</name>
    <dbReference type="NCBI Taxonomy" id="2292704"/>
    <lineage>
        <taxon>Bacteria</taxon>
        <taxon>Bacillati</taxon>
        <taxon>Actinomycetota</taxon>
        <taxon>Actinomycetes</taxon>
        <taxon>Propionibacteriales</taxon>
        <taxon>Nocardioidaceae</taxon>
        <taxon>Aeromicrobium</taxon>
    </lineage>
</organism>
<dbReference type="Gene3D" id="3.40.50.10860">
    <property type="entry name" value="Leucine Dehydrogenase, chain A, domain 1"/>
    <property type="match status" value="1"/>
</dbReference>
<accession>A0A371PAZ5</accession>
<evidence type="ECO:0000313" key="1">
    <source>
        <dbReference type="EMBL" id="REK73081.1"/>
    </source>
</evidence>
<proteinExistence type="predicted"/>
<evidence type="ECO:0000313" key="2">
    <source>
        <dbReference type="Proteomes" id="UP000265581"/>
    </source>
</evidence>
<keyword evidence="2" id="KW-1185">Reference proteome</keyword>
<dbReference type="Proteomes" id="UP000265581">
    <property type="component" value="Unassembled WGS sequence"/>
</dbReference>
<name>A0A371PAZ5_9ACTN</name>
<comment type="caution">
    <text evidence="1">The sequence shown here is derived from an EMBL/GenBank/DDBJ whole genome shotgun (WGS) entry which is preliminary data.</text>
</comment>
<dbReference type="InterPro" id="IPR046346">
    <property type="entry name" value="Aminoacid_DH-like_N_sf"/>
</dbReference>
<gene>
    <name evidence="1" type="ORF">DX116_05725</name>
</gene>